<dbReference type="UniPathway" id="UPA00823">
    <property type="reaction ID" value="UER00787"/>
</dbReference>
<evidence type="ECO:0000256" key="8">
    <source>
        <dbReference type="ARBA" id="ARBA00022516"/>
    </source>
</evidence>
<evidence type="ECO:0000256" key="11">
    <source>
        <dbReference type="ARBA" id="ARBA00023098"/>
    </source>
</evidence>
<keyword evidence="9" id="KW-0398">Inositol biosynthesis</keyword>
<dbReference type="CDD" id="cd13437">
    <property type="entry name" value="SPFH_alloslipin"/>
    <property type="match status" value="1"/>
</dbReference>
<dbReference type="PANTHER" id="PTHR11510">
    <property type="entry name" value="MYO-INOSITOL-1 PHOSPHATE SYNTHASE"/>
    <property type="match status" value="1"/>
</dbReference>
<dbReference type="EMBL" id="BLAL01000285">
    <property type="protein sequence ID" value="GES99942.1"/>
    <property type="molecule type" value="Genomic_DNA"/>
</dbReference>
<evidence type="ECO:0000256" key="3">
    <source>
        <dbReference type="ARBA" id="ARBA00004496"/>
    </source>
</evidence>
<comment type="similarity">
    <text evidence="5">Belongs to the myo-inositol 1-phosphate synthase family.</text>
</comment>
<comment type="cofactor">
    <cofactor evidence="2">
        <name>NAD(+)</name>
        <dbReference type="ChEBI" id="CHEBI:57540"/>
    </cofactor>
</comment>
<keyword evidence="12" id="KW-0594">Phospholipid biosynthesis</keyword>
<keyword evidence="10" id="KW-0520">NAD</keyword>
<evidence type="ECO:0000256" key="2">
    <source>
        <dbReference type="ARBA" id="ARBA00001911"/>
    </source>
</evidence>
<keyword evidence="13" id="KW-0413">Isomerase</keyword>
<dbReference type="AlphaFoldDB" id="A0A8H3M3A5"/>
<evidence type="ECO:0000256" key="12">
    <source>
        <dbReference type="ARBA" id="ARBA00023209"/>
    </source>
</evidence>
<sequence>MSPNVTDSLSLSPVPTYKVISPNVLYTDTHIFADYIYHNATVSKNEIGGTLEVTPTETKYKFKTEVNIPKVGLMMVGWGGNNGSTLTASVIANREKISWHTKDGLKSANYFGSVVQASTLKLGVDAKGNDVFIPFNDILPMVHPNDLVLGGWDISSLNLAQAMERAKVLDYDLQRQVKPKLEQLKPLPSIYYPDFIAANQSDRADNLIPGNNKKEHLEQIRKDIRDFKEANKLDKIIVVWTANTERYAEIISGVNDTADNILKAVENSHSEIAPSTIFALACILEKTPFINGSPQNTFVPGCIELAEREHVYIGGDDFKSGQTKVKSVLVDFLVNAGIKPIGITSYNHLGNNDGKNLSAPQQFRSKEISKSNVVDDMVAANEILYKPGEHPDHVVVIKYVPAVGDSKRALDEYVSDIFMGGKNTISLYNTCEDSLLASPLILDLAIITELMTRIEYCAGDMEEYEPFDAVLSILSFMLKAPLVPSGTPVVNALSKQRMAMENFFRACVGLAPQNEMLLEHKAPLFCQEKLIALNIVHDSNLQGFDGLVTMQPVSVQQMQPSYAAEFPIQDNSHSFYGGMLNFLGAFCGFIGSVPICPCFPNPYKKVEQGYVGLITQFGKFYKFVDPGLVKVNVFTEDIIRVDVKIQITEIPHQYIMTKDNALIERTQTTLRHTLGSRVLQDCIENREAIAYEIKEIIDEPASNWGVKVESILIKDIEFSRELQESLSSAAQAKRIGESKVIAAQAEVDAAKLMRQAAELLNSPAAMQIRYLETMSSMSKASGTKVIFMPYNTSDGSSSSLYGGDGSSSNSKKIDPIKATVYEQIAEH</sequence>
<proteinExistence type="inferred from homology"/>
<evidence type="ECO:0000256" key="10">
    <source>
        <dbReference type="ARBA" id="ARBA00023027"/>
    </source>
</evidence>
<dbReference type="SUPFAM" id="SSF55347">
    <property type="entry name" value="Glyceraldehyde-3-phosphate dehydrogenase-like, C-terminal domain"/>
    <property type="match status" value="1"/>
</dbReference>
<dbReference type="InterPro" id="IPR013021">
    <property type="entry name" value="Myo-inos-1-P_Synthase_GAPDH"/>
</dbReference>
<evidence type="ECO:0000256" key="6">
    <source>
        <dbReference type="ARBA" id="ARBA00012125"/>
    </source>
</evidence>
<dbReference type="PRINTS" id="PR00721">
    <property type="entry name" value="STOMATIN"/>
</dbReference>
<dbReference type="InterPro" id="IPR001107">
    <property type="entry name" value="Band_7"/>
</dbReference>
<keyword evidence="7" id="KW-0963">Cytoplasm</keyword>
<evidence type="ECO:0000256" key="7">
    <source>
        <dbReference type="ARBA" id="ARBA00022490"/>
    </source>
</evidence>
<dbReference type="InterPro" id="IPR001972">
    <property type="entry name" value="Stomatin_HflK_fam"/>
</dbReference>
<comment type="catalytic activity">
    <reaction evidence="1">
        <text>D-glucose 6-phosphate = 1D-myo-inositol 3-phosphate</text>
        <dbReference type="Rhea" id="RHEA:10716"/>
        <dbReference type="ChEBI" id="CHEBI:58401"/>
        <dbReference type="ChEBI" id="CHEBI:61548"/>
        <dbReference type="EC" id="5.5.1.4"/>
    </reaction>
</comment>
<evidence type="ECO:0000256" key="13">
    <source>
        <dbReference type="ARBA" id="ARBA00023235"/>
    </source>
</evidence>
<dbReference type="InterPro" id="IPR036013">
    <property type="entry name" value="Band_7/SPFH_dom_sf"/>
</dbReference>
<dbReference type="GO" id="GO:0016020">
    <property type="term" value="C:membrane"/>
    <property type="evidence" value="ECO:0007669"/>
    <property type="project" value="InterPro"/>
</dbReference>
<dbReference type="Gene3D" id="3.40.50.720">
    <property type="entry name" value="NAD(P)-binding Rossmann-like Domain"/>
    <property type="match status" value="2"/>
</dbReference>
<dbReference type="Gene3D" id="6.10.250.2090">
    <property type="match status" value="1"/>
</dbReference>
<dbReference type="GO" id="GO:0006021">
    <property type="term" value="P:inositol biosynthetic process"/>
    <property type="evidence" value="ECO:0007669"/>
    <property type="project" value="UniProtKB-UniPathway"/>
</dbReference>
<keyword evidence="11" id="KW-0443">Lipid metabolism</keyword>
<dbReference type="Pfam" id="PF01145">
    <property type="entry name" value="Band_7"/>
    <property type="match status" value="2"/>
</dbReference>
<evidence type="ECO:0000256" key="1">
    <source>
        <dbReference type="ARBA" id="ARBA00000113"/>
    </source>
</evidence>
<evidence type="ECO:0000256" key="9">
    <source>
        <dbReference type="ARBA" id="ARBA00022550"/>
    </source>
</evidence>
<evidence type="ECO:0000256" key="5">
    <source>
        <dbReference type="ARBA" id="ARBA00010813"/>
    </source>
</evidence>
<gene>
    <name evidence="16" type="ORF">RCL2_002642100</name>
</gene>
<comment type="subcellular location">
    <subcellularLocation>
        <location evidence="3">Cytoplasm</location>
    </subcellularLocation>
</comment>
<reference evidence="16" key="1">
    <citation type="submission" date="2019-10" db="EMBL/GenBank/DDBJ databases">
        <title>Conservation and host-specific expression of non-tandemly repeated heterogenous ribosome RNA gene in arbuscular mycorrhizal fungi.</title>
        <authorList>
            <person name="Maeda T."/>
            <person name="Kobayashi Y."/>
            <person name="Nakagawa T."/>
            <person name="Ezawa T."/>
            <person name="Yamaguchi K."/>
            <person name="Bino T."/>
            <person name="Nishimoto Y."/>
            <person name="Shigenobu S."/>
            <person name="Kawaguchi M."/>
        </authorList>
    </citation>
    <scope>NUCLEOTIDE SEQUENCE</scope>
    <source>
        <strain evidence="16">HR1</strain>
    </source>
</reference>
<evidence type="ECO:0000256" key="4">
    <source>
        <dbReference type="ARBA" id="ARBA00005117"/>
    </source>
</evidence>
<comment type="caution">
    <text evidence="16">The sequence shown here is derived from an EMBL/GenBank/DDBJ whole genome shotgun (WGS) entry which is preliminary data.</text>
</comment>
<name>A0A8H3M3A5_9GLOM</name>
<dbReference type="Gene3D" id="3.30.479.30">
    <property type="entry name" value="Band 7 domain"/>
    <property type="match status" value="1"/>
</dbReference>
<keyword evidence="14" id="KW-1208">Phospholipid metabolism</keyword>
<dbReference type="SUPFAM" id="SSF117892">
    <property type="entry name" value="Band 7/SPFH domain"/>
    <property type="match status" value="1"/>
</dbReference>
<dbReference type="OrthoDB" id="2887at2759"/>
<dbReference type="FunFam" id="3.40.50.720:FF:000069">
    <property type="entry name" value="Inositol-3-phosphate synthase 1"/>
    <property type="match status" value="1"/>
</dbReference>
<dbReference type="InterPro" id="IPR002587">
    <property type="entry name" value="Myo-inos-1-P_Synthase"/>
</dbReference>
<dbReference type="FunFam" id="3.30.360.10:FF:000055">
    <property type="entry name" value="Putative myo-inositol-1-phosphate synthase"/>
    <property type="match status" value="1"/>
</dbReference>
<evidence type="ECO:0000313" key="17">
    <source>
        <dbReference type="Proteomes" id="UP000615446"/>
    </source>
</evidence>
<evidence type="ECO:0000313" key="16">
    <source>
        <dbReference type="EMBL" id="GES99942.1"/>
    </source>
</evidence>
<dbReference type="SMART" id="SM00244">
    <property type="entry name" value="PHB"/>
    <property type="match status" value="1"/>
</dbReference>
<feature type="domain" description="Band 7" evidence="15">
    <location>
        <begin position="601"/>
        <end position="730"/>
    </location>
</feature>
<dbReference type="Proteomes" id="UP000615446">
    <property type="component" value="Unassembled WGS sequence"/>
</dbReference>
<dbReference type="Pfam" id="PF07994">
    <property type="entry name" value="NAD_binding_5"/>
    <property type="match status" value="1"/>
</dbReference>
<comment type="pathway">
    <text evidence="4">Polyol metabolism; myo-inositol biosynthesis; myo-inositol from D-glucose 6-phosphate: step 1/2.</text>
</comment>
<dbReference type="InterPro" id="IPR036291">
    <property type="entry name" value="NAD(P)-bd_dom_sf"/>
</dbReference>
<accession>A0A8H3M3A5</accession>
<dbReference type="EC" id="5.5.1.4" evidence="6"/>
<protein>
    <recommendedName>
        <fullName evidence="6">inositol-3-phosphate synthase</fullName>
        <ecNumber evidence="6">5.5.1.4</ecNumber>
    </recommendedName>
</protein>
<dbReference type="GO" id="GO:0005737">
    <property type="term" value="C:cytoplasm"/>
    <property type="evidence" value="ECO:0007669"/>
    <property type="project" value="UniProtKB-SubCell"/>
</dbReference>
<dbReference type="GO" id="GO:0008654">
    <property type="term" value="P:phospholipid biosynthetic process"/>
    <property type="evidence" value="ECO:0007669"/>
    <property type="project" value="UniProtKB-KW"/>
</dbReference>
<evidence type="ECO:0000259" key="15">
    <source>
        <dbReference type="SMART" id="SM00244"/>
    </source>
</evidence>
<dbReference type="FunFam" id="3.40.50.720:FF:000204">
    <property type="entry name" value="Inositol-3-phosphate synthase 1-B"/>
    <property type="match status" value="1"/>
</dbReference>
<organism evidence="16 17">
    <name type="scientific">Rhizophagus clarus</name>
    <dbReference type="NCBI Taxonomy" id="94130"/>
    <lineage>
        <taxon>Eukaryota</taxon>
        <taxon>Fungi</taxon>
        <taxon>Fungi incertae sedis</taxon>
        <taxon>Mucoromycota</taxon>
        <taxon>Glomeromycotina</taxon>
        <taxon>Glomeromycetes</taxon>
        <taxon>Glomerales</taxon>
        <taxon>Glomeraceae</taxon>
        <taxon>Rhizophagus</taxon>
    </lineage>
</organism>
<dbReference type="GO" id="GO:0004512">
    <property type="term" value="F:inositol-3-phosphate synthase activity"/>
    <property type="evidence" value="ECO:0007669"/>
    <property type="project" value="UniProtKB-EC"/>
</dbReference>
<dbReference type="SUPFAM" id="SSF51735">
    <property type="entry name" value="NAD(P)-binding Rossmann-fold domains"/>
    <property type="match status" value="1"/>
</dbReference>
<evidence type="ECO:0000256" key="14">
    <source>
        <dbReference type="ARBA" id="ARBA00023264"/>
    </source>
</evidence>
<keyword evidence="8" id="KW-0444">Lipid biosynthesis</keyword>
<dbReference type="Pfam" id="PF01658">
    <property type="entry name" value="Inos-1-P_synth"/>
    <property type="match status" value="1"/>
</dbReference>